<dbReference type="HOGENOM" id="CLU_029307_2_4_1"/>
<feature type="region of interest" description="Disordered" evidence="1">
    <location>
        <begin position="91"/>
        <end position="120"/>
    </location>
</feature>
<accession>M1DGN7</accession>
<dbReference type="InParanoid" id="M1DGN7"/>
<evidence type="ECO:0008006" key="4">
    <source>
        <dbReference type="Google" id="ProtNLM"/>
    </source>
</evidence>
<organism evidence="2 3">
    <name type="scientific">Solanum tuberosum</name>
    <name type="common">Potato</name>
    <dbReference type="NCBI Taxonomy" id="4113"/>
    <lineage>
        <taxon>Eukaryota</taxon>
        <taxon>Viridiplantae</taxon>
        <taxon>Streptophyta</taxon>
        <taxon>Embryophyta</taxon>
        <taxon>Tracheophyta</taxon>
        <taxon>Spermatophyta</taxon>
        <taxon>Magnoliopsida</taxon>
        <taxon>eudicotyledons</taxon>
        <taxon>Gunneridae</taxon>
        <taxon>Pentapetalae</taxon>
        <taxon>asterids</taxon>
        <taxon>lamiids</taxon>
        <taxon>Solanales</taxon>
        <taxon>Solanaceae</taxon>
        <taxon>Solanoideae</taxon>
        <taxon>Solaneae</taxon>
        <taxon>Solanum</taxon>
    </lineage>
</organism>
<proteinExistence type="predicted"/>
<evidence type="ECO:0000313" key="3">
    <source>
        <dbReference type="Proteomes" id="UP000011115"/>
    </source>
</evidence>
<protein>
    <recommendedName>
        <fullName evidence="4">Polyprotein protein</fullName>
    </recommendedName>
</protein>
<reference evidence="3" key="1">
    <citation type="journal article" date="2011" name="Nature">
        <title>Genome sequence and analysis of the tuber crop potato.</title>
        <authorList>
            <consortium name="The Potato Genome Sequencing Consortium"/>
        </authorList>
    </citation>
    <scope>NUCLEOTIDE SEQUENCE [LARGE SCALE GENOMIC DNA]</scope>
    <source>
        <strain evidence="3">cv. DM1-3 516 R44</strain>
    </source>
</reference>
<keyword evidence="3" id="KW-1185">Reference proteome</keyword>
<evidence type="ECO:0000256" key="1">
    <source>
        <dbReference type="SAM" id="MobiDB-lite"/>
    </source>
</evidence>
<reference evidence="2" key="2">
    <citation type="submission" date="2015-06" db="UniProtKB">
        <authorList>
            <consortium name="EnsemblPlants"/>
        </authorList>
    </citation>
    <scope>IDENTIFICATION</scope>
    <source>
        <strain evidence="2">DM1-3 516 R44</strain>
    </source>
</reference>
<dbReference type="Gramene" id="PGSC0003DMT400088764">
    <property type="protein sequence ID" value="PGSC0003DMT400088764"/>
    <property type="gene ID" value="PGSC0003DMG400038335"/>
</dbReference>
<name>M1DGN7_SOLTU</name>
<dbReference type="AlphaFoldDB" id="M1DGN7"/>
<dbReference type="PaxDb" id="4113-PGSC0003DMT400088764"/>
<dbReference type="Proteomes" id="UP000011115">
    <property type="component" value="Unassembled WGS sequence"/>
</dbReference>
<sequence>MILKMGHLVQSANLRVTRLERDVPLMIEDVIIAALTPLKTSIDTLTTRVESFEESDAEINEEQIGVHEENIFRDLPDLAGTVVQTSLAETSMAVSSRAGSSEVTPDTETLVQTDTPGTNA</sequence>
<dbReference type="EnsemblPlants" id="PGSC0003DMT400088764">
    <property type="protein sequence ID" value="PGSC0003DMT400088764"/>
    <property type="gene ID" value="PGSC0003DMG400038335"/>
</dbReference>
<evidence type="ECO:0000313" key="2">
    <source>
        <dbReference type="EnsemblPlants" id="PGSC0003DMT400088764"/>
    </source>
</evidence>